<feature type="compositionally biased region" description="Low complexity" evidence="9">
    <location>
        <begin position="39"/>
        <end position="70"/>
    </location>
</feature>
<evidence type="ECO:0000313" key="13">
    <source>
        <dbReference type="Proteomes" id="UP000076407"/>
    </source>
</evidence>
<name>A0A182XM36_ANOQN</name>
<evidence type="ECO:0000256" key="10">
    <source>
        <dbReference type="SAM" id="Phobius"/>
    </source>
</evidence>
<sequence length="407" mass="47766">MVVWKGFTWQSRLPRGTVVLYVLVFCQLYVLVGTQQHQQQQQQQQHPPPQQQQQQQHPPPQQYQQQQQQQQPPPQQHQQQHPPPQQQQPPPPQQQQQFQQQPPPQQQQQQFQQPPPQQQQQHPPPQQQQQQFQQQQPPPQQQHHQPPPPQQFQQQQQQHPPPQQFQQQPPPQQQFHQQPPPHELGGQHHPPPVVSLQDIPEHDRPWYEMLPAVAMDYKVHIDAGKEDCYFQYVQQGSTLYVSFHVIRGGDGMAGFAVRNPRGEIVHPYQWQASSDYTDGAAMGGFYAVCIDNQFSRFASKLVNLYITVIRYEEWEKFTKEIEDLNVNMNNFTGTISTVERNLNAMFQYQAHSRNNEARDYALILDNNAYIWKWSVLQILVIVFTTSVQVYFVRKLFDIKTGSGKSRI</sequence>
<feature type="region of interest" description="Disordered" evidence="9">
    <location>
        <begin position="39"/>
        <end position="198"/>
    </location>
</feature>
<evidence type="ECO:0000256" key="5">
    <source>
        <dbReference type="ARBA" id="ARBA00022729"/>
    </source>
</evidence>
<keyword evidence="4 10" id="KW-0812">Transmembrane</keyword>
<evidence type="ECO:0000313" key="12">
    <source>
        <dbReference type="EnsemblMetazoa" id="AQUA010931-PA"/>
    </source>
</evidence>
<evidence type="ECO:0000259" key="11">
    <source>
        <dbReference type="PROSITE" id="PS50866"/>
    </source>
</evidence>
<organism evidence="12 13">
    <name type="scientific">Anopheles quadriannulatus</name>
    <name type="common">Mosquito</name>
    <dbReference type="NCBI Taxonomy" id="34691"/>
    <lineage>
        <taxon>Eukaryota</taxon>
        <taxon>Metazoa</taxon>
        <taxon>Ecdysozoa</taxon>
        <taxon>Arthropoda</taxon>
        <taxon>Hexapoda</taxon>
        <taxon>Insecta</taxon>
        <taxon>Pterygota</taxon>
        <taxon>Neoptera</taxon>
        <taxon>Endopterygota</taxon>
        <taxon>Diptera</taxon>
        <taxon>Nematocera</taxon>
        <taxon>Culicoidea</taxon>
        <taxon>Culicidae</taxon>
        <taxon>Anophelinae</taxon>
        <taxon>Anopheles</taxon>
    </lineage>
</organism>
<feature type="transmembrane region" description="Helical" evidence="10">
    <location>
        <begin position="370"/>
        <end position="392"/>
    </location>
</feature>
<evidence type="ECO:0000256" key="6">
    <source>
        <dbReference type="ARBA" id="ARBA00022989"/>
    </source>
</evidence>
<keyword evidence="6 10" id="KW-1133">Transmembrane helix</keyword>
<keyword evidence="5" id="KW-0732">Signal</keyword>
<dbReference type="InterPro" id="IPR009038">
    <property type="entry name" value="GOLD_dom"/>
</dbReference>
<protein>
    <recommendedName>
        <fullName evidence="11">GOLD domain-containing protein</fullName>
    </recommendedName>
</protein>
<evidence type="ECO:0000256" key="7">
    <source>
        <dbReference type="ARBA" id="ARBA00023136"/>
    </source>
</evidence>
<comment type="similarity">
    <text evidence="2">Belongs to the EMP24/GP25L family.</text>
</comment>
<comment type="subcellular location">
    <subcellularLocation>
        <location evidence="8">Endomembrane system</location>
        <topology evidence="8">Single-pass membrane protein</topology>
    </subcellularLocation>
    <subcellularLocation>
        <location evidence="1">Membrane</location>
        <topology evidence="1">Single-pass type I membrane protein</topology>
    </subcellularLocation>
</comment>
<feature type="transmembrane region" description="Helical" evidence="10">
    <location>
        <begin position="12"/>
        <end position="32"/>
    </location>
</feature>
<dbReference type="Proteomes" id="UP000076407">
    <property type="component" value="Unassembled WGS sequence"/>
</dbReference>
<feature type="compositionally biased region" description="Pro residues" evidence="9">
    <location>
        <begin position="159"/>
        <end position="182"/>
    </location>
</feature>
<dbReference type="VEuPathDB" id="VectorBase:AQUA010931"/>
<evidence type="ECO:0000256" key="9">
    <source>
        <dbReference type="SAM" id="MobiDB-lite"/>
    </source>
</evidence>
<proteinExistence type="inferred from homology"/>
<dbReference type="Pfam" id="PF01105">
    <property type="entry name" value="EMP24_GP25L"/>
    <property type="match status" value="1"/>
</dbReference>
<reference evidence="12" key="1">
    <citation type="submission" date="2020-05" db="UniProtKB">
        <authorList>
            <consortium name="EnsemblMetazoa"/>
        </authorList>
    </citation>
    <scope>IDENTIFICATION</scope>
    <source>
        <strain evidence="12">SANGQUA</strain>
    </source>
</reference>
<feature type="compositionally biased region" description="Pro residues" evidence="9">
    <location>
        <begin position="113"/>
        <end position="126"/>
    </location>
</feature>
<dbReference type="GO" id="GO:0012505">
    <property type="term" value="C:endomembrane system"/>
    <property type="evidence" value="ECO:0007669"/>
    <property type="project" value="UniProtKB-SubCell"/>
</dbReference>
<accession>A0A182XM36</accession>
<evidence type="ECO:0000256" key="4">
    <source>
        <dbReference type="ARBA" id="ARBA00022692"/>
    </source>
</evidence>
<dbReference type="GO" id="GO:0016020">
    <property type="term" value="C:membrane"/>
    <property type="evidence" value="ECO:0007669"/>
    <property type="project" value="UniProtKB-SubCell"/>
</dbReference>
<keyword evidence="13" id="KW-1185">Reference proteome</keyword>
<keyword evidence="3" id="KW-0217">Developmental protein</keyword>
<feature type="compositionally biased region" description="Pro residues" evidence="9">
    <location>
        <begin position="71"/>
        <end position="93"/>
    </location>
</feature>
<dbReference type="EnsemblMetazoa" id="AQUA010931-RA">
    <property type="protein sequence ID" value="AQUA010931-PA"/>
    <property type="gene ID" value="AQUA010931"/>
</dbReference>
<dbReference type="PROSITE" id="PS50866">
    <property type="entry name" value="GOLD"/>
    <property type="match status" value="1"/>
</dbReference>
<dbReference type="SMART" id="SM01190">
    <property type="entry name" value="EMP24_GP25L"/>
    <property type="match status" value="1"/>
</dbReference>
<evidence type="ECO:0000256" key="8">
    <source>
        <dbReference type="ARBA" id="ARBA00037847"/>
    </source>
</evidence>
<evidence type="ECO:0000256" key="2">
    <source>
        <dbReference type="ARBA" id="ARBA00007104"/>
    </source>
</evidence>
<dbReference type="InterPro" id="IPR036598">
    <property type="entry name" value="GOLD_dom_sf"/>
</dbReference>
<dbReference type="SUPFAM" id="SSF101576">
    <property type="entry name" value="Supernatant protein factor (SPF), C-terminal domain"/>
    <property type="match status" value="1"/>
</dbReference>
<feature type="domain" description="GOLD" evidence="11">
    <location>
        <begin position="226"/>
        <end position="308"/>
    </location>
</feature>
<dbReference type="STRING" id="34691.A0A182XM36"/>
<feature type="compositionally biased region" description="Low complexity" evidence="9">
    <location>
        <begin position="94"/>
        <end position="112"/>
    </location>
</feature>
<dbReference type="PANTHER" id="PTHR22811">
    <property type="entry name" value="TRANSMEMBRANE EMP24 DOMAIN-CONTAINING PROTEIN"/>
    <property type="match status" value="1"/>
</dbReference>
<evidence type="ECO:0000256" key="3">
    <source>
        <dbReference type="ARBA" id="ARBA00022473"/>
    </source>
</evidence>
<feature type="compositionally biased region" description="Pro residues" evidence="9">
    <location>
        <begin position="136"/>
        <end position="150"/>
    </location>
</feature>
<evidence type="ECO:0000256" key="1">
    <source>
        <dbReference type="ARBA" id="ARBA00004479"/>
    </source>
</evidence>
<dbReference type="InterPro" id="IPR015720">
    <property type="entry name" value="Emp24-like"/>
</dbReference>
<keyword evidence="7 10" id="KW-0472">Membrane</keyword>
<dbReference type="AlphaFoldDB" id="A0A182XM36"/>